<dbReference type="GO" id="GO:0009254">
    <property type="term" value="P:peptidoglycan turnover"/>
    <property type="evidence" value="ECO:0007669"/>
    <property type="project" value="UniProtKB-UniRule"/>
</dbReference>
<proteinExistence type="inferred from homology"/>
<comment type="pathway">
    <text evidence="1">Cell wall biogenesis; peptidoglycan recycling.</text>
</comment>
<dbReference type="RefSeq" id="WP_147063943.1">
    <property type="nucleotide sequence ID" value="NZ_BAABDN010000001.1"/>
</dbReference>
<comment type="caution">
    <text evidence="2">The sequence shown here is derived from an EMBL/GenBank/DDBJ whole genome shotgun (WGS) entry which is preliminary data.</text>
</comment>
<dbReference type="EMBL" id="BKBA01000006">
    <property type="protein sequence ID" value="GEQ13568.1"/>
    <property type="molecule type" value="Genomic_DNA"/>
</dbReference>
<evidence type="ECO:0000313" key="3">
    <source>
        <dbReference type="Proteomes" id="UP000321793"/>
    </source>
</evidence>
<keyword evidence="1" id="KW-0067">ATP-binding</keyword>
<keyword evidence="1 2" id="KW-0418">Kinase</keyword>
<dbReference type="PANTHER" id="PTHR30605">
    <property type="entry name" value="ANHYDRO-N-ACETYLMURAMIC ACID KINASE"/>
    <property type="match status" value="1"/>
</dbReference>
<feature type="binding site" evidence="1">
    <location>
        <begin position="9"/>
        <end position="16"/>
    </location>
    <ligand>
        <name>ATP</name>
        <dbReference type="ChEBI" id="CHEBI:30616"/>
    </ligand>
</feature>
<comment type="similarity">
    <text evidence="1">Belongs to the anhydro-N-acetylmuramic acid kinase family.</text>
</comment>
<dbReference type="NCBIfam" id="NF007146">
    <property type="entry name" value="PRK09585.2-6"/>
    <property type="match status" value="1"/>
</dbReference>
<dbReference type="GO" id="GO:0016773">
    <property type="term" value="F:phosphotransferase activity, alcohol group as acceptor"/>
    <property type="evidence" value="ECO:0007669"/>
    <property type="project" value="UniProtKB-UniRule"/>
</dbReference>
<keyword evidence="1" id="KW-0119">Carbohydrate metabolism</keyword>
<dbReference type="GO" id="GO:0006040">
    <property type="term" value="P:amino sugar metabolic process"/>
    <property type="evidence" value="ECO:0007669"/>
    <property type="project" value="InterPro"/>
</dbReference>
<dbReference type="OrthoDB" id="9763949at2"/>
<protein>
    <recommendedName>
        <fullName evidence="1">Anhydro-N-acetylmuramic acid kinase</fullName>
        <ecNumber evidence="1">2.7.1.170</ecNumber>
    </recommendedName>
    <alternativeName>
        <fullName evidence="1">AnhMurNAc kinase</fullName>
    </alternativeName>
</protein>
<keyword evidence="3" id="KW-1185">Reference proteome</keyword>
<dbReference type="UniPathway" id="UPA00343"/>
<keyword evidence="1" id="KW-0808">Transferase</keyword>
<comment type="function">
    <text evidence="1">Catalyzes the specific phosphorylation of 1,6-anhydro-N-acetylmuramic acid (anhMurNAc) with the simultaneous cleavage of the 1,6-anhydro ring, generating MurNAc-6-P. Is required for the utilization of anhMurNAc either imported from the medium or derived from its own cell wall murein, and thus plays a role in cell wall recycling.</text>
</comment>
<dbReference type="AlphaFoldDB" id="A0A512T012"/>
<dbReference type="Pfam" id="PF03702">
    <property type="entry name" value="AnmK"/>
    <property type="match status" value="1"/>
</dbReference>
<dbReference type="HAMAP" id="MF_01270">
    <property type="entry name" value="AnhMurNAc_kinase"/>
    <property type="match status" value="1"/>
</dbReference>
<name>A0A512T012_9MICO</name>
<sequence>MRWLGLISGTSLDAVDAVVVDLTIEGETLEARVVGGRSTPYPPELRSRLIAALPPGPCTAHELTQLDTLVGQHFASVAASVAEEAGGVDAVSSHGQTTYHWVEGGHALGTMQIGQPAWIAERLGVPVVSDLRARDVAAHGHGAPLVPLLDVLALAGAGATDDVVAALNLGGISNMTRVEPAAGGEPSITAYDIGPANGLVDAVVTGRGLTPVGYDAGGEIAAAGTVDDALLATLLADPYYDLPAPKSTGKEYFHLGHVLAALGGRAMDDADLVATLTRLTGEVVGRELLRTRVARVLASGGGCDNSVLMRAIADAAPGVRIDTTEDLGIPTDLKEAFAFALMGWATWHGLPGNVPAATGASGPRILGSITPGAGPLRLPEPLPALPRALVVVR</sequence>
<comment type="catalytic activity">
    <reaction evidence="1">
        <text>1,6-anhydro-N-acetyl-beta-muramate + ATP + H2O = N-acetyl-D-muramate 6-phosphate + ADP + H(+)</text>
        <dbReference type="Rhea" id="RHEA:24952"/>
        <dbReference type="ChEBI" id="CHEBI:15377"/>
        <dbReference type="ChEBI" id="CHEBI:15378"/>
        <dbReference type="ChEBI" id="CHEBI:30616"/>
        <dbReference type="ChEBI" id="CHEBI:58690"/>
        <dbReference type="ChEBI" id="CHEBI:58722"/>
        <dbReference type="ChEBI" id="CHEBI:456216"/>
        <dbReference type="EC" id="2.7.1.170"/>
    </reaction>
</comment>
<reference evidence="2 3" key="1">
    <citation type="submission" date="2019-07" db="EMBL/GenBank/DDBJ databases">
        <title>Whole genome shotgun sequence of Knoellia locipacati NBRC 109775.</title>
        <authorList>
            <person name="Hosoyama A."/>
            <person name="Uohara A."/>
            <person name="Ohji S."/>
            <person name="Ichikawa N."/>
        </authorList>
    </citation>
    <scope>NUCLEOTIDE SEQUENCE [LARGE SCALE GENOMIC DNA]</scope>
    <source>
        <strain evidence="2 3">NBRC 109775</strain>
    </source>
</reference>
<comment type="pathway">
    <text evidence="1">Amino-sugar metabolism; 1,6-anhydro-N-acetylmuramate degradation.</text>
</comment>
<gene>
    <name evidence="1 2" type="primary">anmK</name>
    <name evidence="2" type="ORF">KLO01_16150</name>
</gene>
<dbReference type="PANTHER" id="PTHR30605:SF0">
    <property type="entry name" value="ANHYDRO-N-ACETYLMURAMIC ACID KINASE"/>
    <property type="match status" value="1"/>
</dbReference>
<dbReference type="Gene3D" id="3.30.420.40">
    <property type="match status" value="2"/>
</dbReference>
<dbReference type="EC" id="2.7.1.170" evidence="1"/>
<organism evidence="2 3">
    <name type="scientific">Knoellia locipacati</name>
    <dbReference type="NCBI Taxonomy" id="882824"/>
    <lineage>
        <taxon>Bacteria</taxon>
        <taxon>Bacillati</taxon>
        <taxon>Actinomycetota</taxon>
        <taxon>Actinomycetes</taxon>
        <taxon>Micrococcales</taxon>
        <taxon>Intrasporangiaceae</taxon>
        <taxon>Knoellia</taxon>
    </lineage>
</organism>
<evidence type="ECO:0000256" key="1">
    <source>
        <dbReference type="HAMAP-Rule" id="MF_01270"/>
    </source>
</evidence>
<dbReference type="SUPFAM" id="SSF53067">
    <property type="entry name" value="Actin-like ATPase domain"/>
    <property type="match status" value="1"/>
</dbReference>
<dbReference type="InterPro" id="IPR043129">
    <property type="entry name" value="ATPase_NBD"/>
</dbReference>
<dbReference type="GO" id="GO:0097175">
    <property type="term" value="P:1,6-anhydro-N-acetyl-beta-muramic acid catabolic process"/>
    <property type="evidence" value="ECO:0007669"/>
    <property type="project" value="UniProtKB-UniRule"/>
</dbReference>
<keyword evidence="1" id="KW-0547">Nucleotide-binding</keyword>
<dbReference type="UniPathway" id="UPA00544"/>
<dbReference type="GO" id="GO:0005524">
    <property type="term" value="F:ATP binding"/>
    <property type="evidence" value="ECO:0007669"/>
    <property type="project" value="UniProtKB-UniRule"/>
</dbReference>
<dbReference type="Proteomes" id="UP000321793">
    <property type="component" value="Unassembled WGS sequence"/>
</dbReference>
<dbReference type="GO" id="GO:0016301">
    <property type="term" value="F:kinase activity"/>
    <property type="evidence" value="ECO:0007669"/>
    <property type="project" value="UniProtKB-KW"/>
</dbReference>
<dbReference type="InterPro" id="IPR005338">
    <property type="entry name" value="Anhydro_N_Ac-Mur_kinase"/>
</dbReference>
<accession>A0A512T012</accession>
<evidence type="ECO:0000313" key="2">
    <source>
        <dbReference type="EMBL" id="GEQ13568.1"/>
    </source>
</evidence>